<dbReference type="InterPro" id="IPR036291">
    <property type="entry name" value="NAD(P)-bd_dom_sf"/>
</dbReference>
<keyword evidence="9" id="KW-0028">Amino-acid biosynthesis</keyword>
<dbReference type="FunFam" id="3.30.70.260:FF:000008">
    <property type="entry name" value="D-3-phosphoglycerate dehydrogenase, chloroplastic"/>
    <property type="match status" value="1"/>
</dbReference>
<dbReference type="InterPro" id="IPR045865">
    <property type="entry name" value="ACT-like_dom_sf"/>
</dbReference>
<name>A0A9J7ASC5_9PROT</name>
<organism evidence="11 12">
    <name type="scientific">Nisaea acidiphila</name>
    <dbReference type="NCBI Taxonomy" id="1862145"/>
    <lineage>
        <taxon>Bacteria</taxon>
        <taxon>Pseudomonadati</taxon>
        <taxon>Pseudomonadota</taxon>
        <taxon>Alphaproteobacteria</taxon>
        <taxon>Rhodospirillales</taxon>
        <taxon>Thalassobaculaceae</taxon>
        <taxon>Nisaea</taxon>
    </lineage>
</organism>
<comment type="function">
    <text evidence="1">Catalyzes the reversible oxidation of 3-phospho-D-glycerate to 3-phosphonooxypyruvate, the first step of the phosphorylated L-serine biosynthesis pathway. Also catalyzes the reversible oxidation of 2-hydroxyglutarate to 2-oxoglutarate.</text>
</comment>
<comment type="similarity">
    <text evidence="3 9">Belongs to the D-isomer specific 2-hydroxyacid dehydrogenase family.</text>
</comment>
<dbReference type="InterPro" id="IPR029753">
    <property type="entry name" value="D-isomer_DH_CS"/>
</dbReference>
<evidence type="ECO:0000256" key="9">
    <source>
        <dbReference type="RuleBase" id="RU363003"/>
    </source>
</evidence>
<dbReference type="Proteomes" id="UP001060336">
    <property type="component" value="Chromosome"/>
</dbReference>
<dbReference type="GO" id="GO:0004617">
    <property type="term" value="F:phosphoglycerate dehydrogenase activity"/>
    <property type="evidence" value="ECO:0007669"/>
    <property type="project" value="UniProtKB-UniRule"/>
</dbReference>
<gene>
    <name evidence="11" type="primary">serA</name>
    <name evidence="11" type="ORF">NUH88_18860</name>
</gene>
<dbReference type="InterPro" id="IPR006140">
    <property type="entry name" value="D-isomer_DH_NAD-bd"/>
</dbReference>
<evidence type="ECO:0000256" key="8">
    <source>
        <dbReference type="ARBA" id="ARBA00048731"/>
    </source>
</evidence>
<dbReference type="PANTHER" id="PTHR42938:SF47">
    <property type="entry name" value="HYDROXYPYRUVATE REDUCTASE"/>
    <property type="match status" value="1"/>
</dbReference>
<dbReference type="InterPro" id="IPR006139">
    <property type="entry name" value="D-isomer_2_OHA_DH_cat_dom"/>
</dbReference>
<keyword evidence="9" id="KW-0718">Serine biosynthesis</keyword>
<dbReference type="SUPFAM" id="SSF55021">
    <property type="entry name" value="ACT-like"/>
    <property type="match status" value="1"/>
</dbReference>
<protein>
    <recommendedName>
        <fullName evidence="4 9">D-3-phosphoglycerate dehydrogenase</fullName>
        <ecNumber evidence="9">1.1.1.95</ecNumber>
    </recommendedName>
</protein>
<feature type="domain" description="ACT" evidence="10">
    <location>
        <begin position="453"/>
        <end position="525"/>
    </location>
</feature>
<dbReference type="InterPro" id="IPR029009">
    <property type="entry name" value="ASB_dom_sf"/>
</dbReference>
<dbReference type="SUPFAM" id="SSF51735">
    <property type="entry name" value="NAD(P)-binding Rossmann-fold domains"/>
    <property type="match status" value="1"/>
</dbReference>
<dbReference type="PROSITE" id="PS51671">
    <property type="entry name" value="ACT"/>
    <property type="match status" value="1"/>
</dbReference>
<dbReference type="FunFam" id="3.40.50.720:FF:000021">
    <property type="entry name" value="D-3-phosphoglycerate dehydrogenase"/>
    <property type="match status" value="1"/>
</dbReference>
<dbReference type="Pfam" id="PF00389">
    <property type="entry name" value="2-Hacid_dh"/>
    <property type="match status" value="1"/>
</dbReference>
<dbReference type="CDD" id="cd04902">
    <property type="entry name" value="ACT_3PGDH-xct"/>
    <property type="match status" value="1"/>
</dbReference>
<dbReference type="InterPro" id="IPR045626">
    <property type="entry name" value="PGDH_ASB_dom"/>
</dbReference>
<comment type="catalytic activity">
    <reaction evidence="8 9">
        <text>(2R)-3-phosphoglycerate + NAD(+) = 3-phosphooxypyruvate + NADH + H(+)</text>
        <dbReference type="Rhea" id="RHEA:12641"/>
        <dbReference type="ChEBI" id="CHEBI:15378"/>
        <dbReference type="ChEBI" id="CHEBI:18110"/>
        <dbReference type="ChEBI" id="CHEBI:57540"/>
        <dbReference type="ChEBI" id="CHEBI:57945"/>
        <dbReference type="ChEBI" id="CHEBI:58272"/>
        <dbReference type="EC" id="1.1.1.95"/>
    </reaction>
</comment>
<evidence type="ECO:0000256" key="4">
    <source>
        <dbReference type="ARBA" id="ARBA00021582"/>
    </source>
</evidence>
<dbReference type="Pfam" id="PF01842">
    <property type="entry name" value="ACT"/>
    <property type="match status" value="1"/>
</dbReference>
<dbReference type="SUPFAM" id="SSF52283">
    <property type="entry name" value="Formate/glycerate dehydrogenase catalytic domain-like"/>
    <property type="match status" value="1"/>
</dbReference>
<keyword evidence="6 9" id="KW-0520">NAD</keyword>
<dbReference type="GO" id="GO:0006564">
    <property type="term" value="P:L-serine biosynthetic process"/>
    <property type="evidence" value="ECO:0007669"/>
    <property type="project" value="UniProtKB-UniRule"/>
</dbReference>
<evidence type="ECO:0000256" key="3">
    <source>
        <dbReference type="ARBA" id="ARBA00005854"/>
    </source>
</evidence>
<dbReference type="Pfam" id="PF19304">
    <property type="entry name" value="PGDH_inter"/>
    <property type="match status" value="1"/>
</dbReference>
<dbReference type="Gene3D" id="3.30.1330.90">
    <property type="entry name" value="D-3-phosphoglycerate dehydrogenase, domain 3"/>
    <property type="match status" value="1"/>
</dbReference>
<evidence type="ECO:0000259" key="10">
    <source>
        <dbReference type="PROSITE" id="PS51671"/>
    </source>
</evidence>
<evidence type="ECO:0000313" key="11">
    <source>
        <dbReference type="EMBL" id="UUX49449.1"/>
    </source>
</evidence>
<dbReference type="PROSITE" id="PS00670">
    <property type="entry name" value="D_2_HYDROXYACID_DH_2"/>
    <property type="match status" value="1"/>
</dbReference>
<dbReference type="InterPro" id="IPR006236">
    <property type="entry name" value="PGDH"/>
</dbReference>
<reference evidence="11" key="1">
    <citation type="submission" date="2022-08" db="EMBL/GenBank/DDBJ databases">
        <title>Nisaea acidiphila sp. nov., isolated from a marine algal debris and emended description of the genus Nisaea Urios et al. 2008.</title>
        <authorList>
            <person name="Kwon K."/>
        </authorList>
    </citation>
    <scope>NUCLEOTIDE SEQUENCE</scope>
    <source>
        <strain evidence="11">MEBiC11861</strain>
    </source>
</reference>
<evidence type="ECO:0000313" key="12">
    <source>
        <dbReference type="Proteomes" id="UP001060336"/>
    </source>
</evidence>
<dbReference type="NCBIfam" id="TIGR01327">
    <property type="entry name" value="PGDH"/>
    <property type="match status" value="1"/>
</dbReference>
<dbReference type="RefSeq" id="WP_257768108.1">
    <property type="nucleotide sequence ID" value="NZ_CP102480.1"/>
</dbReference>
<dbReference type="Pfam" id="PF02826">
    <property type="entry name" value="2-Hacid_dh_C"/>
    <property type="match status" value="1"/>
</dbReference>
<evidence type="ECO:0000256" key="5">
    <source>
        <dbReference type="ARBA" id="ARBA00023002"/>
    </source>
</evidence>
<dbReference type="SUPFAM" id="SSF143548">
    <property type="entry name" value="Serine metabolism enzymes domain"/>
    <property type="match status" value="1"/>
</dbReference>
<dbReference type="EMBL" id="CP102480">
    <property type="protein sequence ID" value="UUX49449.1"/>
    <property type="molecule type" value="Genomic_DNA"/>
</dbReference>
<comment type="pathway">
    <text evidence="2 9">Amino-acid biosynthesis; L-serine biosynthesis; L-serine from 3-phospho-D-glycerate: step 1/3.</text>
</comment>
<evidence type="ECO:0000256" key="1">
    <source>
        <dbReference type="ARBA" id="ARBA00003800"/>
    </source>
</evidence>
<sequence length="525" mass="55170">MPKVLISDKLSPAAVEIFRARGLETDFKPGLSAEELLDIVADYDGLAIRSATKVTKEVLAKAKNLKVVGRAGIGVDNVDTAAATSAGVVVMNTPFGNAITTAEHAIAMMFALARQIPAADRSTQDGKWEKSKFMGVELTGKRLGLIGCGNIGAIVAERARGLKMRVAAYDPYLSDDRAAQLGVTKVELDELFAEADIITLHTPLTDATRNIIDAGAIQKMKAGVRIINCARGGLVDEVALRGALETGHVAGAAFDVFVEEPAKENVLFGAPNFIATPHLGASTTEAQEKVALQVAEQMSDYLLTGAVTNAVNMPSVTAEEAPLLKPYMKLAENLGAFTGQVIGSAIKSVAIEFEGQAAEINPAPVVAAALSGLLKPTLASVNMVSAPVEAQARGIAVTTIKHDRPCDYQTMLRVTVETGERTRSMAGTLFAGTLPRLVDVQGIAIEAEFGDHMLYVRNYDKPGFIGSLGSALGDAGVNIATFHLGRREEGGEAVALVEVDSAVGEDLLAKVKALPNVARVDALKF</sequence>
<evidence type="ECO:0000256" key="7">
    <source>
        <dbReference type="ARBA" id="ARBA00048126"/>
    </source>
</evidence>
<keyword evidence="12" id="KW-1185">Reference proteome</keyword>
<keyword evidence="5 9" id="KW-0560">Oxidoreductase</keyword>
<dbReference type="Gene3D" id="3.30.70.260">
    <property type="match status" value="1"/>
</dbReference>
<evidence type="ECO:0000256" key="6">
    <source>
        <dbReference type="ARBA" id="ARBA00023027"/>
    </source>
</evidence>
<dbReference type="AlphaFoldDB" id="A0A9J7ASC5"/>
<accession>A0A9J7ASC5</accession>
<dbReference type="InterPro" id="IPR002912">
    <property type="entry name" value="ACT_dom"/>
</dbReference>
<evidence type="ECO:0000256" key="2">
    <source>
        <dbReference type="ARBA" id="ARBA00005216"/>
    </source>
</evidence>
<dbReference type="PANTHER" id="PTHR42938">
    <property type="entry name" value="FORMATE DEHYDROGENASE 1"/>
    <property type="match status" value="1"/>
</dbReference>
<dbReference type="CDD" id="cd12173">
    <property type="entry name" value="PGDH_4"/>
    <property type="match status" value="1"/>
</dbReference>
<proteinExistence type="inferred from homology"/>
<dbReference type="GO" id="GO:0051287">
    <property type="term" value="F:NAD binding"/>
    <property type="evidence" value="ECO:0007669"/>
    <property type="project" value="UniProtKB-UniRule"/>
</dbReference>
<dbReference type="EC" id="1.1.1.95" evidence="9"/>
<comment type="catalytic activity">
    <reaction evidence="7">
        <text>(R)-2-hydroxyglutarate + NAD(+) = 2-oxoglutarate + NADH + H(+)</text>
        <dbReference type="Rhea" id="RHEA:49612"/>
        <dbReference type="ChEBI" id="CHEBI:15378"/>
        <dbReference type="ChEBI" id="CHEBI:15801"/>
        <dbReference type="ChEBI" id="CHEBI:16810"/>
        <dbReference type="ChEBI" id="CHEBI:57540"/>
        <dbReference type="ChEBI" id="CHEBI:57945"/>
        <dbReference type="EC" id="1.1.1.399"/>
    </reaction>
</comment>
<dbReference type="KEGG" id="naci:NUH88_18860"/>
<dbReference type="PROSITE" id="PS00671">
    <property type="entry name" value="D_2_HYDROXYACID_DH_3"/>
    <property type="match status" value="1"/>
</dbReference>
<dbReference type="Gene3D" id="3.40.50.720">
    <property type="entry name" value="NAD(P)-binding Rossmann-like Domain"/>
    <property type="match status" value="2"/>
</dbReference>